<evidence type="ECO:0000313" key="3">
    <source>
        <dbReference type="Proteomes" id="UP000217257"/>
    </source>
</evidence>
<protein>
    <submittedName>
        <fullName evidence="2">Amidohydrolase</fullName>
    </submittedName>
</protein>
<dbReference type="InterPro" id="IPR011059">
    <property type="entry name" value="Metal-dep_hydrolase_composite"/>
</dbReference>
<dbReference type="AlphaFoldDB" id="A0A250J954"/>
<proteinExistence type="predicted"/>
<dbReference type="Pfam" id="PF01979">
    <property type="entry name" value="Amidohydro_1"/>
    <property type="match status" value="1"/>
</dbReference>
<dbReference type="PANTHER" id="PTHR43135">
    <property type="entry name" value="ALPHA-D-RIBOSE 1-METHYLPHOSPHONATE 5-TRIPHOSPHATE DIPHOSPHATASE"/>
    <property type="match status" value="1"/>
</dbReference>
<keyword evidence="2" id="KW-0378">Hydrolase</keyword>
<dbReference type="InterPro" id="IPR032466">
    <property type="entry name" value="Metal_Hydrolase"/>
</dbReference>
<name>A0A250J954_9BACT</name>
<organism evidence="2 3">
    <name type="scientific">Cystobacter fuscus</name>
    <dbReference type="NCBI Taxonomy" id="43"/>
    <lineage>
        <taxon>Bacteria</taxon>
        <taxon>Pseudomonadati</taxon>
        <taxon>Myxococcota</taxon>
        <taxon>Myxococcia</taxon>
        <taxon>Myxococcales</taxon>
        <taxon>Cystobacterineae</taxon>
        <taxon>Archangiaceae</taxon>
        <taxon>Cystobacter</taxon>
    </lineage>
</organism>
<dbReference type="RefSeq" id="WP_198316111.1">
    <property type="nucleotide sequence ID" value="NZ_CP022098.1"/>
</dbReference>
<dbReference type="CDD" id="cd01299">
    <property type="entry name" value="Met_dep_hydrolase_A"/>
    <property type="match status" value="1"/>
</dbReference>
<dbReference type="EMBL" id="CP022098">
    <property type="protein sequence ID" value="ATB40088.1"/>
    <property type="molecule type" value="Genomic_DNA"/>
</dbReference>
<dbReference type="InterPro" id="IPR006680">
    <property type="entry name" value="Amidohydro-rel"/>
</dbReference>
<dbReference type="Gene3D" id="3.20.20.140">
    <property type="entry name" value="Metal-dependent hydrolases"/>
    <property type="match status" value="1"/>
</dbReference>
<dbReference type="KEGG" id="cfus:CYFUS_005536"/>
<dbReference type="InterPro" id="IPR057744">
    <property type="entry name" value="OTAase-like"/>
</dbReference>
<sequence length="453" mass="48025">MFSFSRRLLAVVGVVLLWSLSGPARGQAPDSQGPARLALRAARLFDGKNARLLPDAVVLVEGPSIQAVGTRLPIPPGTRVIDLGDVTLLPGLVDAHSHLLLEVPLDSDGSLLDYVARTSTAERALLGAKLGREMLEAGFTTVRDLGNSGRNGDVALRKAIQEGWVTGPRLSACTRALAPPGGQMDTLQPLAQGLIEEEYATVSGVEAARRAVRQALYDGADCIKVIVDNGPNLLTLEELKAITEEAHRRKRPVAAHATNDDSVRLAVQAGVDSVEHAYSLPEDVLATMARKRIFLVPTDSAAADCVSVGATAADPELRRRLEERCKKGIARQHERLRRAAAAGVPLAAGSDMYGAIPGLTRGQASRRVLTAYAEAGLSPVDILRMATVNAAELLRLHDRLGSLEAGKLADVLAVKGDPLKDLGALEQVRFVMKEGRVVLDARAGEGQAEGAVR</sequence>
<dbReference type="PANTHER" id="PTHR43135:SF3">
    <property type="entry name" value="ALPHA-D-RIBOSE 1-METHYLPHOSPHONATE 5-TRIPHOSPHATE DIPHOSPHATASE"/>
    <property type="match status" value="1"/>
</dbReference>
<evidence type="ECO:0000259" key="1">
    <source>
        <dbReference type="Pfam" id="PF01979"/>
    </source>
</evidence>
<evidence type="ECO:0000313" key="2">
    <source>
        <dbReference type="EMBL" id="ATB40088.1"/>
    </source>
</evidence>
<dbReference type="Gene3D" id="2.30.40.10">
    <property type="entry name" value="Urease, subunit C, domain 1"/>
    <property type="match status" value="1"/>
</dbReference>
<dbReference type="InterPro" id="IPR051781">
    <property type="entry name" value="Metallo-dep_Hydrolase"/>
</dbReference>
<reference evidence="2 3" key="1">
    <citation type="submission" date="2017-06" db="EMBL/GenBank/DDBJ databases">
        <title>Sequencing and comparative analysis of myxobacterial genomes.</title>
        <authorList>
            <person name="Rupp O."/>
            <person name="Goesmann A."/>
            <person name="Sogaard-Andersen L."/>
        </authorList>
    </citation>
    <scope>NUCLEOTIDE SEQUENCE [LARGE SCALE GENOMIC DNA]</scope>
    <source>
        <strain evidence="2 3">DSM 52655</strain>
    </source>
</reference>
<dbReference type="GO" id="GO:0016810">
    <property type="term" value="F:hydrolase activity, acting on carbon-nitrogen (but not peptide) bonds"/>
    <property type="evidence" value="ECO:0007669"/>
    <property type="project" value="InterPro"/>
</dbReference>
<gene>
    <name evidence="2" type="ORF">CYFUS_005536</name>
</gene>
<dbReference type="SUPFAM" id="SSF51338">
    <property type="entry name" value="Composite domain of metallo-dependent hydrolases"/>
    <property type="match status" value="1"/>
</dbReference>
<dbReference type="Proteomes" id="UP000217257">
    <property type="component" value="Chromosome"/>
</dbReference>
<dbReference type="SUPFAM" id="SSF51556">
    <property type="entry name" value="Metallo-dependent hydrolases"/>
    <property type="match status" value="1"/>
</dbReference>
<accession>A0A250J954</accession>
<feature type="domain" description="Amidohydrolase-related" evidence="1">
    <location>
        <begin position="87"/>
        <end position="438"/>
    </location>
</feature>